<reference evidence="6" key="1">
    <citation type="submission" date="2022-12" db="EMBL/GenBank/DDBJ databases">
        <authorList>
            <person name="Petersen C."/>
        </authorList>
    </citation>
    <scope>NUCLEOTIDE SEQUENCE</scope>
    <source>
        <strain evidence="6">IBT 29677</strain>
    </source>
</reference>
<dbReference type="OrthoDB" id="21502at2759"/>
<reference evidence="6" key="2">
    <citation type="journal article" date="2023" name="IMA Fungus">
        <title>Comparative genomic study of the Penicillium genus elucidates a diverse pangenome and 15 lateral gene transfer events.</title>
        <authorList>
            <person name="Petersen C."/>
            <person name="Sorensen T."/>
            <person name="Nielsen M.R."/>
            <person name="Sondergaard T.E."/>
            <person name="Sorensen J.L."/>
            <person name="Fitzpatrick D.A."/>
            <person name="Frisvad J.C."/>
            <person name="Nielsen K.L."/>
        </authorList>
    </citation>
    <scope>NUCLEOTIDE SEQUENCE</scope>
    <source>
        <strain evidence="6">IBT 29677</strain>
    </source>
</reference>
<dbReference type="Proteomes" id="UP001147747">
    <property type="component" value="Unassembled WGS sequence"/>
</dbReference>
<feature type="domain" description="Squalene cyclase N-terminal" evidence="5">
    <location>
        <begin position="27"/>
        <end position="324"/>
    </location>
</feature>
<dbReference type="InterPro" id="IPR018333">
    <property type="entry name" value="Squalene_cyclase"/>
</dbReference>
<organism evidence="6 7">
    <name type="scientific">Penicillium cosmopolitanum</name>
    <dbReference type="NCBI Taxonomy" id="1131564"/>
    <lineage>
        <taxon>Eukaryota</taxon>
        <taxon>Fungi</taxon>
        <taxon>Dikarya</taxon>
        <taxon>Ascomycota</taxon>
        <taxon>Pezizomycotina</taxon>
        <taxon>Eurotiomycetes</taxon>
        <taxon>Eurotiomycetidae</taxon>
        <taxon>Eurotiales</taxon>
        <taxon>Aspergillaceae</taxon>
        <taxon>Penicillium</taxon>
    </lineage>
</organism>
<dbReference type="SUPFAM" id="SSF48239">
    <property type="entry name" value="Terpenoid cyclases/Protein prenyltransferases"/>
    <property type="match status" value="2"/>
</dbReference>
<evidence type="ECO:0000259" key="5">
    <source>
        <dbReference type="Pfam" id="PF13249"/>
    </source>
</evidence>
<dbReference type="GeneID" id="81373299"/>
<feature type="domain" description="Squalene cyclase C-terminal" evidence="4">
    <location>
        <begin position="333"/>
        <end position="664"/>
    </location>
</feature>
<evidence type="ECO:0000313" key="6">
    <source>
        <dbReference type="EMBL" id="KAJ5387141.1"/>
    </source>
</evidence>
<dbReference type="RefSeq" id="XP_056484939.1">
    <property type="nucleotide sequence ID" value="XM_056634319.1"/>
</dbReference>
<dbReference type="InterPro" id="IPR032696">
    <property type="entry name" value="SQ_cyclase_C"/>
</dbReference>
<comment type="caution">
    <text evidence="6">The sequence shown here is derived from an EMBL/GenBank/DDBJ whole genome shotgun (WGS) entry which is preliminary data.</text>
</comment>
<dbReference type="Pfam" id="PF13249">
    <property type="entry name" value="SQHop_cyclase_N"/>
    <property type="match status" value="1"/>
</dbReference>
<dbReference type="InterPro" id="IPR008930">
    <property type="entry name" value="Terpenoid_cyclase/PrenylTrfase"/>
</dbReference>
<dbReference type="SFLD" id="SFLDG01016">
    <property type="entry name" value="Prenyltransferase_Like_2"/>
    <property type="match status" value="1"/>
</dbReference>
<evidence type="ECO:0000256" key="2">
    <source>
        <dbReference type="ARBA" id="ARBA00023235"/>
    </source>
</evidence>
<accession>A0A9X0B3W8</accession>
<keyword evidence="1" id="KW-0677">Repeat</keyword>
<dbReference type="InterPro" id="IPR032697">
    <property type="entry name" value="SQ_cyclase_N"/>
</dbReference>
<evidence type="ECO:0000259" key="4">
    <source>
        <dbReference type="Pfam" id="PF13243"/>
    </source>
</evidence>
<protein>
    <recommendedName>
        <fullName evidence="3">Terpene cyclase/mutase family member</fullName>
        <ecNumber evidence="3">5.4.99.-</ecNumber>
    </recommendedName>
</protein>
<dbReference type="EMBL" id="JAPZBU010000009">
    <property type="protein sequence ID" value="KAJ5387141.1"/>
    <property type="molecule type" value="Genomic_DNA"/>
</dbReference>
<dbReference type="GO" id="GO:0016866">
    <property type="term" value="F:intramolecular transferase activity"/>
    <property type="evidence" value="ECO:0007669"/>
    <property type="project" value="InterPro"/>
</dbReference>
<sequence>MAISTEVVADDIQSSQLLPQVENSLKLSTDYANSLVRSDGHWCGELRSNVTITSEYIFLRYALGLDIQTDKAAYCRHILSEQNEDGSWGLAPQIPGDVSATVEAYLALKILGFAPIHAVMQRARKFVIQSGGVAKVRMFTRIFLATFGLFPWIAVPTLPVELILVPSVSPINIYTFASWARGTIAPLLIICHHQPIYSLPNGQSANNDYLDELWIDAQNKDVPYGLPLSTLLLNGDLPGLAFSCVDKLLYQLNGLRSIPFLRTYARRKCLEWILDRQESTGDWAGIFPPMHGSVFAFVLEGYKFDDAPVKMGIQAIENFCWEDEHGKRVQACVSPVWDTALMSIGLSDAMSPNRQVIDRAISWIRNRQLIVPYGDWRVYRPGLPPGGYSFEYKNTWYPNVDDTAAIILAQVKHDAGSVGSNSVIAAATWIAGMQNSDGGWAAFDVENNKLFLNKIPFSDMDSLCDTSCADITGRILEAFGLMMECMPEKTHASHFFPTLQAASTRGIQYLASIQEPNGSWFGRWGCNYVYGTSHALCGLAYYPHNSQVSAMVQRGLRWLKAKQQADGGWGESLLSYRSAGQDQQSSTASQTGWALMGLLAHLSPEDPAIKQGIQYLVVTLQPEKGIGSSWPEGVFTGTGFPNHFFLGYDYYRHYFPMMALGRYLQKARCQTI</sequence>
<comment type="similarity">
    <text evidence="3">Belongs to the terpene cyclase/mutase family.</text>
</comment>
<dbReference type="CDD" id="cd02892">
    <property type="entry name" value="SQCY_1"/>
    <property type="match status" value="1"/>
</dbReference>
<evidence type="ECO:0000313" key="7">
    <source>
        <dbReference type="Proteomes" id="UP001147747"/>
    </source>
</evidence>
<dbReference type="AlphaFoldDB" id="A0A9X0B3W8"/>
<evidence type="ECO:0000256" key="3">
    <source>
        <dbReference type="RuleBase" id="RU362003"/>
    </source>
</evidence>
<dbReference type="GO" id="GO:0005811">
    <property type="term" value="C:lipid droplet"/>
    <property type="evidence" value="ECO:0007669"/>
    <property type="project" value="InterPro"/>
</dbReference>
<dbReference type="Pfam" id="PF13243">
    <property type="entry name" value="SQHop_cyclase_C"/>
    <property type="match status" value="1"/>
</dbReference>
<evidence type="ECO:0000256" key="1">
    <source>
        <dbReference type="ARBA" id="ARBA00022737"/>
    </source>
</evidence>
<proteinExistence type="inferred from homology"/>
<dbReference type="NCBIfam" id="TIGR01507">
    <property type="entry name" value="hopene_cyclase"/>
    <property type="match status" value="1"/>
</dbReference>
<dbReference type="GO" id="GO:0016104">
    <property type="term" value="P:triterpenoid biosynthetic process"/>
    <property type="evidence" value="ECO:0007669"/>
    <property type="project" value="InterPro"/>
</dbReference>
<dbReference type="InterPro" id="IPR006400">
    <property type="entry name" value="Hopene-cyclase"/>
</dbReference>
<keyword evidence="7" id="KW-1185">Reference proteome</keyword>
<dbReference type="EC" id="5.4.99.-" evidence="3"/>
<dbReference type="PANTHER" id="PTHR11764:SF82">
    <property type="entry name" value="TERPENE CYCLASE_MUTASE FAMILY MEMBER"/>
    <property type="match status" value="1"/>
</dbReference>
<dbReference type="Gene3D" id="1.50.10.20">
    <property type="match status" value="2"/>
</dbReference>
<keyword evidence="2 3" id="KW-0413">Isomerase</keyword>
<dbReference type="NCBIfam" id="TIGR01787">
    <property type="entry name" value="squalene_cyclas"/>
    <property type="match status" value="1"/>
</dbReference>
<name>A0A9X0B3W8_9EURO</name>
<gene>
    <name evidence="6" type="ORF">N7509_009682</name>
</gene>
<dbReference type="PANTHER" id="PTHR11764">
    <property type="entry name" value="TERPENE CYCLASE/MUTASE FAMILY MEMBER"/>
    <property type="match status" value="1"/>
</dbReference>